<proteinExistence type="predicted"/>
<dbReference type="Proteomes" id="UP000271464">
    <property type="component" value="Unassembled WGS sequence"/>
</dbReference>
<organism evidence="2 5">
    <name type="scientific">Mycobacterium persicum</name>
    <dbReference type="NCBI Taxonomy" id="1487726"/>
    <lineage>
        <taxon>Bacteria</taxon>
        <taxon>Bacillati</taxon>
        <taxon>Actinomycetota</taxon>
        <taxon>Actinomycetes</taxon>
        <taxon>Mycobacteriales</taxon>
        <taxon>Mycobacteriaceae</taxon>
        <taxon>Mycobacterium</taxon>
    </lineage>
</organism>
<evidence type="ECO:0000256" key="1">
    <source>
        <dbReference type="SAM" id="MobiDB-lite"/>
    </source>
</evidence>
<dbReference type="EMBL" id="UPHM01000028">
    <property type="protein sequence ID" value="VAZ90769.1"/>
    <property type="molecule type" value="Genomic_DNA"/>
</dbReference>
<reference evidence="4 5" key="1">
    <citation type="submission" date="2018-09" db="EMBL/GenBank/DDBJ databases">
        <authorList>
            <person name="Tagini F."/>
        </authorList>
    </citation>
    <scope>NUCLEOTIDE SEQUENCE [LARGE SCALE GENOMIC DNA]</scope>
    <source>
        <strain evidence="3 4">MK4</strain>
        <strain evidence="2 5">MK42</strain>
    </source>
</reference>
<keyword evidence="4" id="KW-1185">Reference proteome</keyword>
<dbReference type="AlphaFoldDB" id="A0AB38UQF3"/>
<gene>
    <name evidence="2" type="ORF">LAUMK42_01754</name>
    <name evidence="3" type="ORF">LAUMK4_01536</name>
</gene>
<evidence type="ECO:0000313" key="5">
    <source>
        <dbReference type="Proteomes" id="UP000279331"/>
    </source>
</evidence>
<name>A0AB38UQF3_9MYCO</name>
<dbReference type="EMBL" id="UPHL01000042">
    <property type="protein sequence ID" value="VAZ82942.1"/>
    <property type="molecule type" value="Genomic_DNA"/>
</dbReference>
<accession>A0AB38UQF3</accession>
<dbReference type="Proteomes" id="UP000279331">
    <property type="component" value="Unassembled WGS sequence"/>
</dbReference>
<evidence type="ECO:0000313" key="3">
    <source>
        <dbReference type="EMBL" id="VAZ90769.1"/>
    </source>
</evidence>
<evidence type="ECO:0000313" key="2">
    <source>
        <dbReference type="EMBL" id="VAZ82942.1"/>
    </source>
</evidence>
<evidence type="ECO:0000313" key="4">
    <source>
        <dbReference type="Proteomes" id="UP000271464"/>
    </source>
</evidence>
<comment type="caution">
    <text evidence="2">The sequence shown here is derived from an EMBL/GenBank/DDBJ whole genome shotgun (WGS) entry which is preliminary data.</text>
</comment>
<feature type="region of interest" description="Disordered" evidence="1">
    <location>
        <begin position="1"/>
        <end position="24"/>
    </location>
</feature>
<sequence length="91" mass="9208">MGPSSGTGAGLRAHARLTRGGSPVSAGSYLKASAAAQFIEAQSIAPIGTGRNAAARAAPGQPRLTLPALMQDVQALMRFLLPPGRLTARTV</sequence>
<protein>
    <submittedName>
        <fullName evidence="2">Uncharacterized protein</fullName>
    </submittedName>
</protein>